<gene>
    <name evidence="1" type="ORF">Tci_901066</name>
</gene>
<protein>
    <submittedName>
        <fullName evidence="1">Uncharacterized protein</fullName>
    </submittedName>
</protein>
<proteinExistence type="predicted"/>
<feature type="non-terminal residue" evidence="1">
    <location>
        <position position="1"/>
    </location>
</feature>
<reference evidence="1" key="1">
    <citation type="journal article" date="2019" name="Sci. Rep.">
        <title>Draft genome of Tanacetum cinerariifolium, the natural source of mosquito coil.</title>
        <authorList>
            <person name="Yamashiro T."/>
            <person name="Shiraishi A."/>
            <person name="Satake H."/>
            <person name="Nakayama K."/>
        </authorList>
    </citation>
    <scope>NUCLEOTIDE SEQUENCE</scope>
</reference>
<accession>A0A699V220</accession>
<sequence>CSATDAQHRGDAGRAWSVLHVAWARGQCAGHRRWHSAQPAKSVPDAIRPLRPGVAALAAPSSRYRPDCAGNTGRSTGTV</sequence>
<comment type="caution">
    <text evidence="1">The sequence shown here is derived from an EMBL/GenBank/DDBJ whole genome shotgun (WGS) entry which is preliminary data.</text>
</comment>
<dbReference type="EMBL" id="BKCJ011391621">
    <property type="protein sequence ID" value="GFD29097.1"/>
    <property type="molecule type" value="Genomic_DNA"/>
</dbReference>
<name>A0A699V220_TANCI</name>
<dbReference type="AlphaFoldDB" id="A0A699V220"/>
<organism evidence="1">
    <name type="scientific">Tanacetum cinerariifolium</name>
    <name type="common">Dalmatian daisy</name>
    <name type="synonym">Chrysanthemum cinerariifolium</name>
    <dbReference type="NCBI Taxonomy" id="118510"/>
    <lineage>
        <taxon>Eukaryota</taxon>
        <taxon>Viridiplantae</taxon>
        <taxon>Streptophyta</taxon>
        <taxon>Embryophyta</taxon>
        <taxon>Tracheophyta</taxon>
        <taxon>Spermatophyta</taxon>
        <taxon>Magnoliopsida</taxon>
        <taxon>eudicotyledons</taxon>
        <taxon>Gunneridae</taxon>
        <taxon>Pentapetalae</taxon>
        <taxon>asterids</taxon>
        <taxon>campanulids</taxon>
        <taxon>Asterales</taxon>
        <taxon>Asteraceae</taxon>
        <taxon>Asteroideae</taxon>
        <taxon>Anthemideae</taxon>
        <taxon>Anthemidinae</taxon>
        <taxon>Tanacetum</taxon>
    </lineage>
</organism>
<evidence type="ECO:0000313" key="1">
    <source>
        <dbReference type="EMBL" id="GFD29097.1"/>
    </source>
</evidence>